<evidence type="ECO:0000313" key="4">
    <source>
        <dbReference type="Proteomes" id="UP000323621"/>
    </source>
</evidence>
<keyword evidence="1" id="KW-0812">Transmembrane</keyword>
<keyword evidence="1" id="KW-0472">Membrane</keyword>
<organism evidence="3 4">
    <name type="scientific">Bizionia gelidisalsuginis</name>
    <dbReference type="NCBI Taxonomy" id="291188"/>
    <lineage>
        <taxon>Bacteria</taxon>
        <taxon>Pseudomonadati</taxon>
        <taxon>Bacteroidota</taxon>
        <taxon>Flavobacteriia</taxon>
        <taxon>Flavobacteriales</taxon>
        <taxon>Flavobacteriaceae</taxon>
        <taxon>Bizionia</taxon>
    </lineage>
</organism>
<evidence type="ECO:0000259" key="2">
    <source>
        <dbReference type="Pfam" id="PF00534"/>
    </source>
</evidence>
<dbReference type="EMBL" id="VSKN01000004">
    <property type="protein sequence ID" value="TYC15653.1"/>
    <property type="molecule type" value="Genomic_DNA"/>
</dbReference>
<comment type="caution">
    <text evidence="3">The sequence shown here is derived from an EMBL/GenBank/DDBJ whole genome shotgun (WGS) entry which is preliminary data.</text>
</comment>
<dbReference type="PANTHER" id="PTHR12526">
    <property type="entry name" value="GLYCOSYLTRANSFERASE"/>
    <property type="match status" value="1"/>
</dbReference>
<keyword evidence="1" id="KW-1133">Transmembrane helix</keyword>
<feature type="transmembrane region" description="Helical" evidence="1">
    <location>
        <begin position="54"/>
        <end position="73"/>
    </location>
</feature>
<gene>
    <name evidence="3" type="ORF">ES677_04745</name>
</gene>
<dbReference type="Pfam" id="PF00534">
    <property type="entry name" value="Glycos_transf_1"/>
    <property type="match status" value="1"/>
</dbReference>
<dbReference type="InterPro" id="IPR001296">
    <property type="entry name" value="Glyco_trans_1"/>
</dbReference>
<name>A0ABY3MCM4_9FLAO</name>
<feature type="domain" description="Glycosyl transferase family 1" evidence="2">
    <location>
        <begin position="184"/>
        <end position="334"/>
    </location>
</feature>
<evidence type="ECO:0000313" key="3">
    <source>
        <dbReference type="EMBL" id="TYC15653.1"/>
    </source>
</evidence>
<proteinExistence type="predicted"/>
<accession>A0ABY3MCM4</accession>
<dbReference type="Gene3D" id="3.40.50.2000">
    <property type="entry name" value="Glycogen Phosphorylase B"/>
    <property type="match status" value="2"/>
</dbReference>
<protein>
    <submittedName>
        <fullName evidence="3">Glycosyltransferase family 4 protein</fullName>
    </submittedName>
</protein>
<dbReference type="CDD" id="cd03801">
    <property type="entry name" value="GT4_PimA-like"/>
    <property type="match status" value="1"/>
</dbReference>
<keyword evidence="4" id="KW-1185">Reference proteome</keyword>
<evidence type="ECO:0000256" key="1">
    <source>
        <dbReference type="SAM" id="Phobius"/>
    </source>
</evidence>
<reference evidence="3 4" key="1">
    <citation type="submission" date="2019-08" db="EMBL/GenBank/DDBJ databases">
        <title>Genomes of Antarctic Bizionia species.</title>
        <authorList>
            <person name="Bowman J.P."/>
        </authorList>
    </citation>
    <scope>NUCLEOTIDE SEQUENCE [LARGE SCALE GENOMIC DNA]</scope>
    <source>
        <strain evidence="3 4">IC164</strain>
    </source>
</reference>
<dbReference type="Proteomes" id="UP000323621">
    <property type="component" value="Unassembled WGS sequence"/>
</dbReference>
<dbReference type="SUPFAM" id="SSF53756">
    <property type="entry name" value="UDP-Glycosyltransferase/glycogen phosphorylase"/>
    <property type="match status" value="1"/>
</dbReference>
<sequence>MVMNRKNNVFNQVLYVAPNFKRRKGGIASVLELYSQKVGINFNFYPSAFFQNTILNFLFLPFSLFYYCFYLLFNPKLKIIHIHGASRGSFYRKYFYILISKTIFKKKMIYHIHGAEYHLFYKNASLFVRKRIEHIIEMSDALIVLSEEWKDYYFKTFNKEKIYVVNNIVEKREVFKKQINPIISILFLGKIGQRKGVFDLLEVLKIHKNELLGLVNINIGGNGETSLLKLKIKEFELEDIVNYVGWVTGDKKDLLYKSNDVIILPSYNEGLPISLLEAMSYAMPLISTNVGGIPQILEDKVNGIMIEPGNKEQIFEAIKFYVDNPNKIVNHGANSYMRITPFFPEEVMKQLEIIYNEI</sequence>